<dbReference type="InterPro" id="IPR048406">
    <property type="entry name" value="GldM_Ig-like-2"/>
</dbReference>
<organism evidence="5">
    <name type="scientific">Roseihalotalea indica</name>
    <dbReference type="NCBI Taxonomy" id="2867963"/>
    <lineage>
        <taxon>Bacteria</taxon>
        <taxon>Pseudomonadati</taxon>
        <taxon>Bacteroidota</taxon>
        <taxon>Cytophagia</taxon>
        <taxon>Cytophagales</taxon>
        <taxon>Catalimonadaceae</taxon>
        <taxon>Roseihalotalea</taxon>
    </lineage>
</organism>
<dbReference type="InterPro" id="IPR048405">
    <property type="entry name" value="GldM_Ig-like-1"/>
</dbReference>
<evidence type="ECO:0000259" key="1">
    <source>
        <dbReference type="Pfam" id="PF12080"/>
    </source>
</evidence>
<proteinExistence type="predicted"/>
<gene>
    <name evidence="5" type="primary">gldM</name>
    <name evidence="5" type="ORF">K4G66_06705</name>
</gene>
<protein>
    <submittedName>
        <fullName evidence="5">Gliding motility protein GldM</fullName>
    </submittedName>
</protein>
<dbReference type="NCBIfam" id="TIGR03517">
    <property type="entry name" value="GldM_gliding"/>
    <property type="match status" value="1"/>
</dbReference>
<name>A0AA49GR51_9BACT</name>
<dbReference type="InterPro" id="IPR019859">
    <property type="entry name" value="Motility-assoc_prot_GldM"/>
</dbReference>
<evidence type="ECO:0000259" key="3">
    <source>
        <dbReference type="Pfam" id="PF21601"/>
    </source>
</evidence>
<evidence type="ECO:0000313" key="5">
    <source>
        <dbReference type="EMBL" id="WKN38389.1"/>
    </source>
</evidence>
<dbReference type="AlphaFoldDB" id="A0AA49GR51"/>
<feature type="domain" description="Gliding motility-associated protein GldM second immunoglobulin-like" evidence="4">
    <location>
        <begin position="325"/>
        <end position="403"/>
    </location>
</feature>
<evidence type="ECO:0000259" key="2">
    <source>
        <dbReference type="Pfam" id="PF12081"/>
    </source>
</evidence>
<evidence type="ECO:0000259" key="4">
    <source>
        <dbReference type="Pfam" id="PF21602"/>
    </source>
</evidence>
<feature type="domain" description="Gliding motility-associated protein GldM N-terminal" evidence="2">
    <location>
        <begin position="32"/>
        <end position="217"/>
    </location>
</feature>
<reference evidence="5" key="2">
    <citation type="journal article" date="2024" name="Antonie Van Leeuwenhoek">
        <title>Roseihalotalea indica gen. nov., sp. nov., a halophilic Bacteroidetes from mesopelagic Southwest Indian Ocean with higher carbohydrate metabolic potential.</title>
        <authorList>
            <person name="Chen B."/>
            <person name="Zhang M."/>
            <person name="Lin D."/>
            <person name="Ye J."/>
            <person name="Tang K."/>
        </authorList>
    </citation>
    <scope>NUCLEOTIDE SEQUENCE</scope>
    <source>
        <strain evidence="5">TK19036</strain>
    </source>
</reference>
<dbReference type="Pfam" id="PF21601">
    <property type="entry name" value="GldM_2nd"/>
    <property type="match status" value="1"/>
</dbReference>
<feature type="domain" description="Gliding motility-associated protein GldM C-terminal" evidence="1">
    <location>
        <begin position="406"/>
        <end position="525"/>
    </location>
</feature>
<dbReference type="InterPro" id="IPR022720">
    <property type="entry name" value="Motility-assoc_prot_GldM_N"/>
</dbReference>
<sequence>MAGGKETPRQKMVGMMYLVLTALLALQVSNTILDRFVFIDQSLDQSAASYKAKNSNTVDRIRDAVDEAGNRKEDVAVLTTAQEVRAKTNEVVNKIDEYRTTFVEITGGKEEGGAYKGSKNEDELANLMVREKEGDKLKQILNDYAKFLSDKADAEFVPLALDGRENPVFKDDPDQNKKSFAELNFQNTPMVAGLATLNDLKTKVLARETSALDNLARKVGAADLKFDDIKVMVRPKSNVVAAGTTYEADLFIAASSSAVTPKMMINGKPVPVEAGMGKIKFPASASSYDKDNRAEQKFKATIQIDQGGKSETYEETFSYFVTKPVIQVQSQAMQALYLNCANDLQVNVPALGTSYNPSFTANGGTAIAGAKTGQVTVFPKAAKVDLTVSSSGFKIGTESFRVKPIPKPSIEVLGPGNKPVNLKQGEAANRLRSITVKATPDADFASVLPKEARYRVVEADIILARGSRPVGKANFSNESANLNSVISKAKPGDRIVVDVKKVQRMNSRGEKEDINLGASASTITIPII</sequence>
<dbReference type="Pfam" id="PF21602">
    <property type="entry name" value="GldM_3rd"/>
    <property type="match status" value="1"/>
</dbReference>
<reference evidence="5" key="1">
    <citation type="journal article" date="2023" name="Comput. Struct. Biotechnol. J.">
        <title>Discovery of a novel marine Bacteroidetes with a rich repertoire of carbohydrate-active enzymes.</title>
        <authorList>
            <person name="Chen B."/>
            <person name="Liu G."/>
            <person name="Chen Q."/>
            <person name="Wang H."/>
            <person name="Liu L."/>
            <person name="Tang K."/>
        </authorList>
    </citation>
    <scope>NUCLEOTIDE SEQUENCE</scope>
    <source>
        <strain evidence="5">TK19036</strain>
    </source>
</reference>
<dbReference type="Pfam" id="PF12081">
    <property type="entry name" value="GldM_1st"/>
    <property type="match status" value="1"/>
</dbReference>
<dbReference type="InterPro" id="IPR022719">
    <property type="entry name" value="Motility-assoc_prot_GldM_C"/>
</dbReference>
<accession>A0AA49GR51</accession>
<feature type="domain" description="Gliding motility-associated protein GldM first immunoglobulin-like" evidence="3">
    <location>
        <begin position="220"/>
        <end position="323"/>
    </location>
</feature>
<dbReference type="EMBL" id="CP120682">
    <property type="protein sequence ID" value="WKN38389.1"/>
    <property type="molecule type" value="Genomic_DNA"/>
</dbReference>
<dbReference type="Pfam" id="PF12080">
    <property type="entry name" value="GldM_4th"/>
    <property type="match status" value="1"/>
</dbReference>